<accession>A0A6J4K063</accession>
<feature type="signal peptide" evidence="1">
    <location>
        <begin position="1"/>
        <end position="20"/>
    </location>
</feature>
<gene>
    <name evidence="2" type="ORF">AVDCRST_MAG56-4712</name>
</gene>
<sequence>MKKNAFLLLMLLLASLSVRAQKREVTLRYTDGSSRKGVAKSFWHDDDVIKFKAGEEDKFEKVPFEKISHVIIHTEKGENVLMEKINIKSRNTPELYPVVVQGRVNLYYISFTRGGMYWEYWVFKRPGEKEGIYVNSWKFVAQLTEYFKDAPHIVKGIENNTYKNMTYLVQMAQDYNKTLSKRK</sequence>
<evidence type="ECO:0008006" key="3">
    <source>
        <dbReference type="Google" id="ProtNLM"/>
    </source>
</evidence>
<feature type="chain" id="PRO_5027123074" description="DUF4468 domain-containing protein" evidence="1">
    <location>
        <begin position="21"/>
        <end position="183"/>
    </location>
</feature>
<reference evidence="2" key="1">
    <citation type="submission" date="2020-02" db="EMBL/GenBank/DDBJ databases">
        <authorList>
            <person name="Meier V. D."/>
        </authorList>
    </citation>
    <scope>NUCLEOTIDE SEQUENCE</scope>
    <source>
        <strain evidence="2">AVDCRST_MAG56</strain>
    </source>
</reference>
<protein>
    <recommendedName>
        <fullName evidence="3">DUF4468 domain-containing protein</fullName>
    </recommendedName>
</protein>
<evidence type="ECO:0000313" key="2">
    <source>
        <dbReference type="EMBL" id="CAA9292134.1"/>
    </source>
</evidence>
<keyword evidence="1" id="KW-0732">Signal</keyword>
<organism evidence="2">
    <name type="scientific">uncultured Cytophagales bacterium</name>
    <dbReference type="NCBI Taxonomy" id="158755"/>
    <lineage>
        <taxon>Bacteria</taxon>
        <taxon>Pseudomonadati</taxon>
        <taxon>Bacteroidota</taxon>
        <taxon>Sphingobacteriia</taxon>
        <taxon>Sphingobacteriales</taxon>
        <taxon>environmental samples</taxon>
    </lineage>
</organism>
<proteinExistence type="predicted"/>
<dbReference type="EMBL" id="CADCTQ010000389">
    <property type="protein sequence ID" value="CAA9292134.1"/>
    <property type="molecule type" value="Genomic_DNA"/>
</dbReference>
<name>A0A6J4K063_9SPHI</name>
<dbReference type="AlphaFoldDB" id="A0A6J4K063"/>
<evidence type="ECO:0000256" key="1">
    <source>
        <dbReference type="SAM" id="SignalP"/>
    </source>
</evidence>